<feature type="region of interest" description="Disordered" evidence="1">
    <location>
        <begin position="115"/>
        <end position="142"/>
    </location>
</feature>
<evidence type="ECO:0000313" key="3">
    <source>
        <dbReference type="Proteomes" id="UP001190700"/>
    </source>
</evidence>
<dbReference type="EMBL" id="LGRX02034683">
    <property type="protein sequence ID" value="KAK3237188.1"/>
    <property type="molecule type" value="Genomic_DNA"/>
</dbReference>
<keyword evidence="3" id="KW-1185">Reference proteome</keyword>
<protein>
    <submittedName>
        <fullName evidence="2">Uncharacterized protein</fullName>
    </submittedName>
</protein>
<sequence length="142" mass="14953">MPHQLLCPPGEVAGRAGTNSDQQLSGRRRPDGELSAPGRAWDTQATVGIGPHVGTVQHVSCSASVERDVAQDHSFLARQSAQGFSPVELALGVEGCGRKSVVGLVVKRWLAQLEGRDESASETRQQRDGGADAEGLGWLSKA</sequence>
<organism evidence="2 3">
    <name type="scientific">Cymbomonas tetramitiformis</name>
    <dbReference type="NCBI Taxonomy" id="36881"/>
    <lineage>
        <taxon>Eukaryota</taxon>
        <taxon>Viridiplantae</taxon>
        <taxon>Chlorophyta</taxon>
        <taxon>Pyramimonadophyceae</taxon>
        <taxon>Pyramimonadales</taxon>
        <taxon>Pyramimonadaceae</taxon>
        <taxon>Cymbomonas</taxon>
    </lineage>
</organism>
<feature type="compositionally biased region" description="Basic and acidic residues" evidence="1">
    <location>
        <begin position="115"/>
        <end position="130"/>
    </location>
</feature>
<evidence type="ECO:0000256" key="1">
    <source>
        <dbReference type="SAM" id="MobiDB-lite"/>
    </source>
</evidence>
<comment type="caution">
    <text evidence="2">The sequence shown here is derived from an EMBL/GenBank/DDBJ whole genome shotgun (WGS) entry which is preliminary data.</text>
</comment>
<dbReference type="Proteomes" id="UP001190700">
    <property type="component" value="Unassembled WGS sequence"/>
</dbReference>
<gene>
    <name evidence="2" type="ORF">CYMTET_52716</name>
</gene>
<evidence type="ECO:0000313" key="2">
    <source>
        <dbReference type="EMBL" id="KAK3237188.1"/>
    </source>
</evidence>
<reference evidence="2 3" key="1">
    <citation type="journal article" date="2015" name="Genome Biol. Evol.">
        <title>Comparative Genomics of a Bacterivorous Green Alga Reveals Evolutionary Causalities and Consequences of Phago-Mixotrophic Mode of Nutrition.</title>
        <authorList>
            <person name="Burns J.A."/>
            <person name="Paasch A."/>
            <person name="Narechania A."/>
            <person name="Kim E."/>
        </authorList>
    </citation>
    <scope>NUCLEOTIDE SEQUENCE [LARGE SCALE GENOMIC DNA]</scope>
    <source>
        <strain evidence="2 3">PLY_AMNH</strain>
    </source>
</reference>
<dbReference type="AlphaFoldDB" id="A0AAE0EQI5"/>
<feature type="region of interest" description="Disordered" evidence="1">
    <location>
        <begin position="1"/>
        <end position="39"/>
    </location>
</feature>
<name>A0AAE0EQI5_9CHLO</name>
<proteinExistence type="predicted"/>
<accession>A0AAE0EQI5</accession>